<evidence type="ECO:0000256" key="1">
    <source>
        <dbReference type="SAM" id="Phobius"/>
    </source>
</evidence>
<keyword evidence="1" id="KW-0812">Transmembrane</keyword>
<gene>
    <name evidence="2" type="ORF">EHS13_30140</name>
</gene>
<proteinExistence type="predicted"/>
<evidence type="ECO:0000313" key="3">
    <source>
        <dbReference type="Proteomes" id="UP000426246"/>
    </source>
</evidence>
<name>A0A6B8RUK6_9BACL</name>
<keyword evidence="1" id="KW-0472">Membrane</keyword>
<organism evidence="2 3">
    <name type="scientific">Paenibacillus psychroresistens</name>
    <dbReference type="NCBI Taxonomy" id="1778678"/>
    <lineage>
        <taxon>Bacteria</taxon>
        <taxon>Bacillati</taxon>
        <taxon>Bacillota</taxon>
        <taxon>Bacilli</taxon>
        <taxon>Bacillales</taxon>
        <taxon>Paenibacillaceae</taxon>
        <taxon>Paenibacillus</taxon>
    </lineage>
</organism>
<dbReference type="KEGG" id="ppsc:EHS13_30140"/>
<feature type="transmembrane region" description="Helical" evidence="1">
    <location>
        <begin position="20"/>
        <end position="39"/>
    </location>
</feature>
<keyword evidence="1" id="KW-1133">Transmembrane helix</keyword>
<accession>A0A6B8RUK6</accession>
<sequence length="89" mass="10184">MKKKFQFQRRMSIQRKIFIAFILVMIIPTMIISISSYLISIQILKEKVSLSFGENLTYLGNSIERKLLDIDNLTGLAAICNRCSIKGTL</sequence>
<dbReference type="EMBL" id="CP034235">
    <property type="protein sequence ID" value="QGQ98838.1"/>
    <property type="molecule type" value="Genomic_DNA"/>
</dbReference>
<dbReference type="AlphaFoldDB" id="A0A6B8RUK6"/>
<reference evidence="3" key="1">
    <citation type="submission" date="2018-11" db="EMBL/GenBank/DDBJ databases">
        <title>Complete genome sequence of Paenibacillus sp. ML311-T8.</title>
        <authorList>
            <person name="Nam Y.-D."/>
            <person name="Kang J."/>
            <person name="Chung W.-H."/>
            <person name="Park Y.S."/>
        </authorList>
    </citation>
    <scope>NUCLEOTIDE SEQUENCE [LARGE SCALE GENOMIC DNA]</scope>
    <source>
        <strain evidence="3">ML311-T8</strain>
    </source>
</reference>
<dbReference type="RefSeq" id="WP_155703943.1">
    <property type="nucleotide sequence ID" value="NZ_CP034235.1"/>
</dbReference>
<evidence type="ECO:0000313" key="2">
    <source>
        <dbReference type="EMBL" id="QGQ98838.1"/>
    </source>
</evidence>
<protein>
    <submittedName>
        <fullName evidence="2">Uncharacterized protein</fullName>
    </submittedName>
</protein>
<dbReference type="Proteomes" id="UP000426246">
    <property type="component" value="Chromosome"/>
</dbReference>
<keyword evidence="3" id="KW-1185">Reference proteome</keyword>